<evidence type="ECO:0000313" key="2">
    <source>
        <dbReference type="Proteomes" id="UP000465785"/>
    </source>
</evidence>
<dbReference type="KEGG" id="mgau:MGALJ_35330"/>
<dbReference type="AlphaFoldDB" id="A0A9W4FGC4"/>
<dbReference type="EMBL" id="AP022601">
    <property type="protein sequence ID" value="BBY93864.1"/>
    <property type="molecule type" value="Genomic_DNA"/>
</dbReference>
<protein>
    <submittedName>
        <fullName evidence="1">Uncharacterized protein</fullName>
    </submittedName>
</protein>
<accession>A0A9W4FGC4</accession>
<name>A0A9W4FGC4_9MYCO</name>
<proteinExistence type="predicted"/>
<evidence type="ECO:0000313" key="1">
    <source>
        <dbReference type="EMBL" id="BBY93864.1"/>
    </source>
</evidence>
<sequence length="69" mass="7656">MLPSTAARRRDQVSEAYTLRAVVSATMSLDCYRALFARQDVVPGASGLRGMRHLTVVAMRFLQLLFGLL</sequence>
<gene>
    <name evidence="1" type="ORF">MGALJ_35330</name>
</gene>
<dbReference type="Proteomes" id="UP000465785">
    <property type="component" value="Chromosome"/>
</dbReference>
<keyword evidence="2" id="KW-1185">Reference proteome</keyword>
<organism evidence="1 2">
    <name type="scientific">Mycobacterium gallinarum</name>
    <dbReference type="NCBI Taxonomy" id="39689"/>
    <lineage>
        <taxon>Bacteria</taxon>
        <taxon>Bacillati</taxon>
        <taxon>Actinomycetota</taxon>
        <taxon>Actinomycetes</taxon>
        <taxon>Mycobacteriales</taxon>
        <taxon>Mycobacteriaceae</taxon>
        <taxon>Mycobacterium</taxon>
    </lineage>
</organism>
<reference evidence="1 2" key="1">
    <citation type="journal article" date="2019" name="Emerg. Microbes Infect.">
        <title>Comprehensive subspecies identification of 175 nontuberculous mycobacteria species based on 7547 genomic profiles.</title>
        <authorList>
            <person name="Matsumoto Y."/>
            <person name="Kinjo T."/>
            <person name="Motooka D."/>
            <person name="Nabeya D."/>
            <person name="Jung N."/>
            <person name="Uechi K."/>
            <person name="Horii T."/>
            <person name="Iida T."/>
            <person name="Fujita J."/>
            <person name="Nakamura S."/>
        </authorList>
    </citation>
    <scope>NUCLEOTIDE SEQUENCE [LARGE SCALE GENOMIC DNA]</scope>
    <source>
        <strain evidence="1 2">JCM 6399</strain>
    </source>
</reference>